<dbReference type="NCBIfam" id="TIGR00444">
    <property type="entry name" value="mazG"/>
    <property type="match status" value="1"/>
</dbReference>
<protein>
    <submittedName>
        <fullName evidence="2">Nucleoside triphosphate pyrophosphohydrolase</fullName>
    </submittedName>
</protein>
<feature type="domain" description="NTP pyrophosphohydrolase MazG-like" evidence="1">
    <location>
        <begin position="47"/>
        <end position="120"/>
    </location>
</feature>
<reference evidence="2 3" key="1">
    <citation type="journal article" date="2020" name="Microorganisms">
        <title>Osmotic Adaptation and Compatible Solute Biosynthesis of Phototrophic Bacteria as Revealed from Genome Analyses.</title>
        <authorList>
            <person name="Imhoff J.F."/>
            <person name="Rahn T."/>
            <person name="Kunzel S."/>
            <person name="Keller A."/>
            <person name="Neulinger S.C."/>
        </authorList>
    </citation>
    <scope>NUCLEOTIDE SEQUENCE [LARGE SCALE GENOMIC DNA]</scope>
    <source>
        <strain evidence="2 3">DSM 6210</strain>
    </source>
</reference>
<name>A0ABS1CHU3_9GAMM</name>
<evidence type="ECO:0000313" key="2">
    <source>
        <dbReference type="EMBL" id="MBK1631474.1"/>
    </source>
</evidence>
<dbReference type="SUPFAM" id="SSF101386">
    <property type="entry name" value="all-alpha NTP pyrophosphatases"/>
    <property type="match status" value="2"/>
</dbReference>
<dbReference type="CDD" id="cd11528">
    <property type="entry name" value="NTP-PPase_MazG_Nterm"/>
    <property type="match status" value="1"/>
</dbReference>
<dbReference type="Pfam" id="PF03819">
    <property type="entry name" value="MazG"/>
    <property type="match status" value="1"/>
</dbReference>
<sequence>MSHQHDRPTHAPTPDARALDPRSIEALLAVVARLRDPEHGCPWDLEQTPRTILPFTLEEAYEVAEAIENDDMAELCEELGDLLFQVAIYSRMAEEDDAFDFGDVVASITGKMVRRHPHVFGNAEVASEEEVRENWEAMKAAEREAKGQRVRTSVMEGVAQALPALVRAGKLQKRAARVGFDWETPEGVADKVREELAECEETFSAHADPLERVHEVGDLLFSCVNLARHLGVDAEQALRAANHRFERRFMRVEVCLGAAGKEPAPEYRDDMERLWDTVKHEER</sequence>
<gene>
    <name evidence="2" type="ORF">CKO31_12120</name>
</gene>
<dbReference type="NCBIfam" id="NF007113">
    <property type="entry name" value="PRK09562.1"/>
    <property type="match status" value="1"/>
</dbReference>
<dbReference type="EMBL" id="NRRV01000026">
    <property type="protein sequence ID" value="MBK1631474.1"/>
    <property type="molecule type" value="Genomic_DNA"/>
</dbReference>
<dbReference type="InterPro" id="IPR048015">
    <property type="entry name" value="NTP-PPase_MazG-like_N"/>
</dbReference>
<organism evidence="2 3">
    <name type="scientific">Thiohalocapsa halophila</name>
    <dbReference type="NCBI Taxonomy" id="69359"/>
    <lineage>
        <taxon>Bacteria</taxon>
        <taxon>Pseudomonadati</taxon>
        <taxon>Pseudomonadota</taxon>
        <taxon>Gammaproteobacteria</taxon>
        <taxon>Chromatiales</taxon>
        <taxon>Chromatiaceae</taxon>
        <taxon>Thiohalocapsa</taxon>
    </lineage>
</organism>
<evidence type="ECO:0000313" key="3">
    <source>
        <dbReference type="Proteomes" id="UP000748752"/>
    </source>
</evidence>
<dbReference type="Proteomes" id="UP000748752">
    <property type="component" value="Unassembled WGS sequence"/>
</dbReference>
<comment type="caution">
    <text evidence="2">The sequence shown here is derived from an EMBL/GenBank/DDBJ whole genome shotgun (WGS) entry which is preliminary data.</text>
</comment>
<dbReference type="InterPro" id="IPR004518">
    <property type="entry name" value="MazG-like_dom"/>
</dbReference>
<dbReference type="Gene3D" id="1.10.287.1080">
    <property type="entry name" value="MazG-like"/>
    <property type="match status" value="2"/>
</dbReference>
<keyword evidence="3" id="KW-1185">Reference proteome</keyword>
<proteinExistence type="predicted"/>
<dbReference type="PANTHER" id="PTHR30522">
    <property type="entry name" value="NUCLEOSIDE TRIPHOSPHATE PYROPHOSPHOHYDROLASE"/>
    <property type="match status" value="1"/>
</dbReference>
<dbReference type="CDD" id="cd11529">
    <property type="entry name" value="NTP-PPase_MazG_Cterm"/>
    <property type="match status" value="1"/>
</dbReference>
<evidence type="ECO:0000259" key="1">
    <source>
        <dbReference type="Pfam" id="PF03819"/>
    </source>
</evidence>
<accession>A0ABS1CHU3</accession>
<dbReference type="InterPro" id="IPR011551">
    <property type="entry name" value="NTP_PyrPHydrolase_MazG"/>
</dbReference>
<dbReference type="PANTHER" id="PTHR30522:SF0">
    <property type="entry name" value="NUCLEOSIDE TRIPHOSPHATE PYROPHOSPHOHYDROLASE"/>
    <property type="match status" value="1"/>
</dbReference>
<dbReference type="InterPro" id="IPR048011">
    <property type="entry name" value="NTP-PPase_MazG-like_C"/>
</dbReference>